<dbReference type="STRING" id="34720.A0A151K1I3"/>
<dbReference type="InterPro" id="IPR012337">
    <property type="entry name" value="RNaseH-like_sf"/>
</dbReference>
<dbReference type="PANTHER" id="PTHR31511:SF12">
    <property type="entry name" value="RHO TERMINATION FACTOR N-TERMINAL DOMAIN-CONTAINING PROTEIN"/>
    <property type="match status" value="1"/>
</dbReference>
<dbReference type="PROSITE" id="PS00116">
    <property type="entry name" value="DNA_POLYMERASE_B"/>
    <property type="match status" value="1"/>
</dbReference>
<dbReference type="PANTHER" id="PTHR31511">
    <property type="entry name" value="PROTEIN CBG23764"/>
    <property type="match status" value="1"/>
</dbReference>
<dbReference type="GO" id="GO:0042575">
    <property type="term" value="C:DNA polymerase complex"/>
    <property type="evidence" value="ECO:0007669"/>
    <property type="project" value="UniProtKB-ARBA"/>
</dbReference>
<dbReference type="Proteomes" id="UP000078541">
    <property type="component" value="Unassembled WGS sequence"/>
</dbReference>
<organism evidence="1 2">
    <name type="scientific">Trachymyrmex septentrionalis</name>
    <dbReference type="NCBI Taxonomy" id="34720"/>
    <lineage>
        <taxon>Eukaryota</taxon>
        <taxon>Metazoa</taxon>
        <taxon>Ecdysozoa</taxon>
        <taxon>Arthropoda</taxon>
        <taxon>Hexapoda</taxon>
        <taxon>Insecta</taxon>
        <taxon>Pterygota</taxon>
        <taxon>Neoptera</taxon>
        <taxon>Endopterygota</taxon>
        <taxon>Hymenoptera</taxon>
        <taxon>Apocrita</taxon>
        <taxon>Aculeata</taxon>
        <taxon>Formicoidea</taxon>
        <taxon>Formicidae</taxon>
        <taxon>Myrmicinae</taxon>
        <taxon>Trachymyrmex</taxon>
    </lineage>
</organism>
<sequence>MHSIMQQYDSIKINTVFNGEFMAGDKRVNKKIATRNFEVFQCTDLRERFVSRVIESTLSSLEEFQERDSEWALSRILNCVNRSKTNICLTIRDYCHLPERYRGPSEAHSNCNYYIRIRVAVVFHNLSGYDAHFIIKEIDTTYKGRVDLFPIIKEKYISFIKHVDSTTNDKKNCVKLRFINSYKFLASSLDKLAFLNKDKLRILQREFFNLSKENFNLLTRKGVFPYEYIDCVEELEELCLPPRESFYSSLTDDMVSENAYAHTVNVWQRFPIRTLGEYSGLYLKDVLLLADVFENFRDSCVTSYGLDPAYYYTLQDFTWNAMLKHTGVKFQLFTDINMVMFIERSISCGLSAKVHRILQFAQSKDRYSAEAMIAKPNFHNRSIFSENLVAIELRKLKVKFDKTIYVGICILNLSKTCLYEFHHEYDNGIRDKCKIMYTDTDSLICHVECDDVYNIMKCDISRFDTSDYPSNNAYGIQLANKKVLSLMKNENNDAIMTEFVGLRAKMHAFCAEGKKDTKKAKGVKNNVRYLKREILHSHDAMGKEDKGFSLVIRTNNNTMRSEIKCACRINFTKPRLAAGIFIESRAGAAKVARIGRTDKYYQCKHYMY</sequence>
<dbReference type="AlphaFoldDB" id="A0A151K1I3"/>
<name>A0A151K1I3_9HYME</name>
<protein>
    <recommendedName>
        <fullName evidence="3">DNA-directed DNA polymerase</fullName>
    </recommendedName>
</protein>
<keyword evidence="2" id="KW-1185">Reference proteome</keyword>
<gene>
    <name evidence="1" type="ORF">ALC56_00284</name>
</gene>
<dbReference type="InterPro" id="IPR023211">
    <property type="entry name" value="DNA_pol_palm_dom_sf"/>
</dbReference>
<evidence type="ECO:0008006" key="3">
    <source>
        <dbReference type="Google" id="ProtNLM"/>
    </source>
</evidence>
<dbReference type="SUPFAM" id="SSF53098">
    <property type="entry name" value="Ribonuclease H-like"/>
    <property type="match status" value="1"/>
</dbReference>
<reference evidence="1 2" key="1">
    <citation type="submission" date="2016-03" db="EMBL/GenBank/DDBJ databases">
        <title>Trachymyrmex septentrionalis WGS genome.</title>
        <authorList>
            <person name="Nygaard S."/>
            <person name="Hu H."/>
            <person name="Boomsma J."/>
            <person name="Zhang G."/>
        </authorList>
    </citation>
    <scope>NUCLEOTIDE SEQUENCE [LARGE SCALE GENOMIC DNA]</scope>
    <source>
        <strain evidence="1">Tsep2-gDNA-1</strain>
        <tissue evidence="1">Whole body</tissue>
    </source>
</reference>
<dbReference type="Gene3D" id="3.90.1600.10">
    <property type="entry name" value="Palm domain of DNA polymerase"/>
    <property type="match status" value="1"/>
</dbReference>
<dbReference type="SUPFAM" id="SSF56672">
    <property type="entry name" value="DNA/RNA polymerases"/>
    <property type="match status" value="1"/>
</dbReference>
<dbReference type="GO" id="GO:0000166">
    <property type="term" value="F:nucleotide binding"/>
    <property type="evidence" value="ECO:0007669"/>
    <property type="project" value="InterPro"/>
</dbReference>
<dbReference type="GO" id="GO:0071897">
    <property type="term" value="P:DNA biosynthetic process"/>
    <property type="evidence" value="ECO:0007669"/>
    <property type="project" value="UniProtKB-ARBA"/>
</dbReference>
<dbReference type="InterPro" id="IPR036397">
    <property type="entry name" value="RNaseH_sf"/>
</dbReference>
<dbReference type="EMBL" id="KQ981178">
    <property type="protein sequence ID" value="KYN45278.1"/>
    <property type="molecule type" value="Genomic_DNA"/>
</dbReference>
<dbReference type="Gene3D" id="3.30.420.10">
    <property type="entry name" value="Ribonuclease H-like superfamily/Ribonuclease H"/>
    <property type="match status" value="1"/>
</dbReference>
<accession>A0A151K1I3</accession>
<evidence type="ECO:0000313" key="2">
    <source>
        <dbReference type="Proteomes" id="UP000078541"/>
    </source>
</evidence>
<dbReference type="GO" id="GO:0003676">
    <property type="term" value="F:nucleic acid binding"/>
    <property type="evidence" value="ECO:0007669"/>
    <property type="project" value="InterPro"/>
</dbReference>
<dbReference type="InterPro" id="IPR043502">
    <property type="entry name" value="DNA/RNA_pol_sf"/>
</dbReference>
<proteinExistence type="predicted"/>
<evidence type="ECO:0000313" key="1">
    <source>
        <dbReference type="EMBL" id="KYN45278.1"/>
    </source>
</evidence>
<dbReference type="InterPro" id="IPR017964">
    <property type="entry name" value="DNA-dir_DNA_pol_B_CS"/>
</dbReference>